<gene>
    <name evidence="1" type="ORF">BJ212DRAFT_1233323</name>
</gene>
<proteinExistence type="predicted"/>
<name>A0A9P7JEJ4_9AGAM</name>
<dbReference type="OrthoDB" id="406631at2759"/>
<dbReference type="EMBL" id="JABBWG010000011">
    <property type="protein sequence ID" value="KAG1818594.1"/>
    <property type="molecule type" value="Genomic_DNA"/>
</dbReference>
<dbReference type="Proteomes" id="UP000807769">
    <property type="component" value="Unassembled WGS sequence"/>
</dbReference>
<protein>
    <submittedName>
        <fullName evidence="1">Uncharacterized protein</fullName>
    </submittedName>
</protein>
<accession>A0A9P7JEJ4</accession>
<dbReference type="RefSeq" id="XP_041194466.1">
    <property type="nucleotide sequence ID" value="XM_041329516.1"/>
</dbReference>
<dbReference type="InterPro" id="IPR017853">
    <property type="entry name" value="GH"/>
</dbReference>
<evidence type="ECO:0000313" key="1">
    <source>
        <dbReference type="EMBL" id="KAG1818594.1"/>
    </source>
</evidence>
<dbReference type="AlphaFoldDB" id="A0A9P7JEJ4"/>
<reference evidence="1" key="1">
    <citation type="journal article" date="2020" name="New Phytol.">
        <title>Comparative genomics reveals dynamic genome evolution in host specialist ectomycorrhizal fungi.</title>
        <authorList>
            <person name="Lofgren L.A."/>
            <person name="Nguyen N.H."/>
            <person name="Vilgalys R."/>
            <person name="Ruytinx J."/>
            <person name="Liao H.L."/>
            <person name="Branco S."/>
            <person name="Kuo A."/>
            <person name="LaButti K."/>
            <person name="Lipzen A."/>
            <person name="Andreopoulos W."/>
            <person name="Pangilinan J."/>
            <person name="Riley R."/>
            <person name="Hundley H."/>
            <person name="Na H."/>
            <person name="Barry K."/>
            <person name="Grigoriev I.V."/>
            <person name="Stajich J.E."/>
            <person name="Kennedy P.G."/>
        </authorList>
    </citation>
    <scope>NUCLEOTIDE SEQUENCE</scope>
    <source>
        <strain evidence="1">MN1</strain>
    </source>
</reference>
<comment type="caution">
    <text evidence="1">The sequence shown here is derived from an EMBL/GenBank/DDBJ whole genome shotgun (WGS) entry which is preliminary data.</text>
</comment>
<evidence type="ECO:0000313" key="2">
    <source>
        <dbReference type="Proteomes" id="UP000807769"/>
    </source>
</evidence>
<organism evidence="1 2">
    <name type="scientific">Suillus subaureus</name>
    <dbReference type="NCBI Taxonomy" id="48587"/>
    <lineage>
        <taxon>Eukaryota</taxon>
        <taxon>Fungi</taxon>
        <taxon>Dikarya</taxon>
        <taxon>Basidiomycota</taxon>
        <taxon>Agaricomycotina</taxon>
        <taxon>Agaricomycetes</taxon>
        <taxon>Agaricomycetidae</taxon>
        <taxon>Boletales</taxon>
        <taxon>Suillineae</taxon>
        <taxon>Suillaceae</taxon>
        <taxon>Suillus</taxon>
    </lineage>
</organism>
<dbReference type="Gene3D" id="3.20.20.80">
    <property type="entry name" value="Glycosidases"/>
    <property type="match status" value="1"/>
</dbReference>
<dbReference type="GeneID" id="64623533"/>
<feature type="non-terminal residue" evidence="1">
    <location>
        <position position="1"/>
    </location>
</feature>
<keyword evidence="2" id="KW-1185">Reference proteome</keyword>
<feature type="non-terminal residue" evidence="1">
    <location>
        <position position="53"/>
    </location>
</feature>
<sequence>GGMDLYIWQFGLQNHNDFYMNDNILTAFQAYTKVIVLCYFNSPAVFSWELVND</sequence>
<dbReference type="SUPFAM" id="SSF51445">
    <property type="entry name" value="(Trans)glycosidases"/>
    <property type="match status" value="1"/>
</dbReference>